<dbReference type="eggNOG" id="ENOG502Z8PY">
    <property type="taxonomic scope" value="Bacteria"/>
</dbReference>
<feature type="region of interest" description="Disordered" evidence="1">
    <location>
        <begin position="1"/>
        <end position="20"/>
    </location>
</feature>
<comment type="caution">
    <text evidence="2">The sequence shown here is derived from an EMBL/GenBank/DDBJ whole genome shotgun (WGS) entry which is preliminary data.</text>
</comment>
<gene>
    <name evidence="2" type="ORF">VAZ01S_023_00320</name>
</gene>
<dbReference type="Proteomes" id="UP000016567">
    <property type="component" value="Unassembled WGS sequence"/>
</dbReference>
<evidence type="ECO:0000313" key="3">
    <source>
        <dbReference type="Proteomes" id="UP000016567"/>
    </source>
</evidence>
<dbReference type="AlphaFoldDB" id="U3ANB8"/>
<sequence>MTHAQTNNQTQHSQKEDANKKKLVGKIAEKFGVDPRGFWETLKSTAFKQRNGDAPTNEQMMALLIVADQYGLNPFTKEIYAFPDQNNGIIPILGVDGWSRIINSHPQFDGLEFRFSSEKVTMPNAKECPEWCECIIYRKDRTRPTIVREYLDEVFRNLSYNNPWKSHTKRMLRHKAMIQAARIGLGYVGIYDEDEASRIIESQNQATTKQSIEFEEQTQPLPKPQAQSELMNDLNQADFDNFEDAQYVPVDEANTQTQQANTTSHSQASEDDIVKTQFGMLASKDVNMIDQMVSFTVDTGAWDTTKDSFKERYSGATLDYALSTLNEAFNKEFSE</sequence>
<dbReference type="EMBL" id="BATL01000023">
    <property type="protein sequence ID" value="GAD75265.1"/>
    <property type="molecule type" value="Genomic_DNA"/>
</dbReference>
<name>U3ANB8_9VIBR</name>
<dbReference type="NCBIfam" id="TIGR01913">
    <property type="entry name" value="bet_lambda"/>
    <property type="match status" value="1"/>
</dbReference>
<proteinExistence type="predicted"/>
<dbReference type="InterPro" id="IPR018330">
    <property type="entry name" value="RecT_fam"/>
</dbReference>
<protein>
    <recommendedName>
        <fullName evidence="4">Phage recombination protein Bet</fullName>
    </recommendedName>
</protein>
<accession>U3ANB8</accession>
<dbReference type="InterPro" id="IPR010183">
    <property type="entry name" value="Phage_lambda_Bet"/>
</dbReference>
<organism evidence="2 3">
    <name type="scientific">Vibrio azureus NBRC 104587</name>
    <dbReference type="NCBI Taxonomy" id="1219077"/>
    <lineage>
        <taxon>Bacteria</taxon>
        <taxon>Pseudomonadati</taxon>
        <taxon>Pseudomonadota</taxon>
        <taxon>Gammaproteobacteria</taxon>
        <taxon>Vibrionales</taxon>
        <taxon>Vibrionaceae</taxon>
        <taxon>Vibrio</taxon>
    </lineage>
</organism>
<evidence type="ECO:0000313" key="2">
    <source>
        <dbReference type="EMBL" id="GAD75265.1"/>
    </source>
</evidence>
<dbReference type="OrthoDB" id="8909920at2"/>
<reference evidence="2 3" key="1">
    <citation type="submission" date="2013-09" db="EMBL/GenBank/DDBJ databases">
        <title>Whole genome shotgun sequence of Vibrio azureus NBRC 104587.</title>
        <authorList>
            <person name="Isaki S."/>
            <person name="Hosoyama A."/>
            <person name="Numata M."/>
            <person name="Hashimoto M."/>
            <person name="Hosoyama Y."/>
            <person name="Tsuchikane K."/>
            <person name="Noguchi M."/>
            <person name="Hirakata S."/>
            <person name="Ichikawa N."/>
            <person name="Ohji S."/>
            <person name="Yamazoe A."/>
            <person name="Fujita N."/>
        </authorList>
    </citation>
    <scope>NUCLEOTIDE SEQUENCE [LARGE SCALE GENOMIC DNA]</scope>
    <source>
        <strain evidence="2 3">NBRC 104587</strain>
    </source>
</reference>
<feature type="compositionally biased region" description="Polar residues" evidence="1">
    <location>
        <begin position="1"/>
        <end position="12"/>
    </location>
</feature>
<evidence type="ECO:0000256" key="1">
    <source>
        <dbReference type="SAM" id="MobiDB-lite"/>
    </source>
</evidence>
<evidence type="ECO:0008006" key="4">
    <source>
        <dbReference type="Google" id="ProtNLM"/>
    </source>
</evidence>
<dbReference type="STRING" id="1219077.VAZ01S_023_00320"/>
<keyword evidence="3" id="KW-1185">Reference proteome</keyword>
<dbReference type="Pfam" id="PF03837">
    <property type="entry name" value="RecT"/>
    <property type="match status" value="1"/>
</dbReference>
<dbReference type="GO" id="GO:0003677">
    <property type="term" value="F:DNA binding"/>
    <property type="evidence" value="ECO:0007669"/>
    <property type="project" value="InterPro"/>
</dbReference>
<dbReference type="GO" id="GO:0006310">
    <property type="term" value="P:DNA recombination"/>
    <property type="evidence" value="ECO:0007669"/>
    <property type="project" value="InterPro"/>
</dbReference>